<dbReference type="AlphaFoldDB" id="A0A2S5BF96"/>
<feature type="compositionally biased region" description="Pro residues" evidence="1">
    <location>
        <begin position="1"/>
        <end position="10"/>
    </location>
</feature>
<keyword evidence="3" id="KW-1185">Reference proteome</keyword>
<dbReference type="EMBL" id="PJQD01000015">
    <property type="protein sequence ID" value="POY75446.1"/>
    <property type="molecule type" value="Genomic_DNA"/>
</dbReference>
<sequence length="265" mass="28700">MAGPPPPVSPRPVAAESSREVQAPRPHRPPVGPPAYPPTALLGPLIADGKAAQSGVLVQGVKWQASGILEDAANMPGQVAYIERPLTIHLGGPTQCIDDKGRQRTEILSWPPSAPGETWSYTWKFHLHPDLPTSSKFFHLMQLFSREQKGWVVALGLVQNKVRISSQLPPLLGGSDGTTPVPLPEIGADRYWGRTTRHYMLVTYGPNGAVDYSISDAVTNELLLRYCMQNVPVPAAGTIKTGLYRQHVCSPASAVVGDFDFRRTG</sequence>
<organism evidence="2 3">
    <name type="scientific">Rhodotorula taiwanensis</name>
    <dbReference type="NCBI Taxonomy" id="741276"/>
    <lineage>
        <taxon>Eukaryota</taxon>
        <taxon>Fungi</taxon>
        <taxon>Dikarya</taxon>
        <taxon>Basidiomycota</taxon>
        <taxon>Pucciniomycotina</taxon>
        <taxon>Microbotryomycetes</taxon>
        <taxon>Sporidiobolales</taxon>
        <taxon>Sporidiobolaceae</taxon>
        <taxon>Rhodotorula</taxon>
    </lineage>
</organism>
<name>A0A2S5BF96_9BASI</name>
<feature type="region of interest" description="Disordered" evidence="1">
    <location>
        <begin position="1"/>
        <end position="36"/>
    </location>
</feature>
<gene>
    <name evidence="2" type="ORF">BMF94_1518</name>
</gene>
<evidence type="ECO:0000313" key="2">
    <source>
        <dbReference type="EMBL" id="POY75446.1"/>
    </source>
</evidence>
<evidence type="ECO:0000256" key="1">
    <source>
        <dbReference type="SAM" id="MobiDB-lite"/>
    </source>
</evidence>
<comment type="caution">
    <text evidence="2">The sequence shown here is derived from an EMBL/GenBank/DDBJ whole genome shotgun (WGS) entry which is preliminary data.</text>
</comment>
<reference evidence="2 3" key="1">
    <citation type="journal article" date="2018" name="Front. Microbiol.">
        <title>Prospects for Fungal Bioremediation of Acidic Radioactive Waste Sites: Characterization and Genome Sequence of Rhodotorula taiwanensis MD1149.</title>
        <authorList>
            <person name="Tkavc R."/>
            <person name="Matrosova V.Y."/>
            <person name="Grichenko O.E."/>
            <person name="Gostincar C."/>
            <person name="Volpe R.P."/>
            <person name="Klimenkova P."/>
            <person name="Gaidamakova E.K."/>
            <person name="Zhou C.E."/>
            <person name="Stewart B.J."/>
            <person name="Lyman M.G."/>
            <person name="Malfatti S.A."/>
            <person name="Rubinfeld B."/>
            <person name="Courtot M."/>
            <person name="Singh J."/>
            <person name="Dalgard C.L."/>
            <person name="Hamilton T."/>
            <person name="Frey K.G."/>
            <person name="Gunde-Cimerman N."/>
            <person name="Dugan L."/>
            <person name="Daly M.J."/>
        </authorList>
    </citation>
    <scope>NUCLEOTIDE SEQUENCE [LARGE SCALE GENOMIC DNA]</scope>
    <source>
        <strain evidence="2 3">MD1149</strain>
    </source>
</reference>
<dbReference type="OrthoDB" id="2538281at2759"/>
<accession>A0A2S5BF96</accession>
<protein>
    <submittedName>
        <fullName evidence="2">Uncharacterized protein</fullName>
    </submittedName>
</protein>
<dbReference type="Proteomes" id="UP000237144">
    <property type="component" value="Unassembled WGS sequence"/>
</dbReference>
<proteinExistence type="predicted"/>
<evidence type="ECO:0000313" key="3">
    <source>
        <dbReference type="Proteomes" id="UP000237144"/>
    </source>
</evidence>